<evidence type="ECO:0000313" key="6">
    <source>
        <dbReference type="EMBL" id="OQP56206.1"/>
    </source>
</evidence>
<organism evidence="6 7">
    <name type="scientific">Niastella populi</name>
    <dbReference type="NCBI Taxonomy" id="550983"/>
    <lineage>
        <taxon>Bacteria</taxon>
        <taxon>Pseudomonadati</taxon>
        <taxon>Bacteroidota</taxon>
        <taxon>Chitinophagia</taxon>
        <taxon>Chitinophagales</taxon>
        <taxon>Chitinophagaceae</taxon>
        <taxon>Niastella</taxon>
    </lineage>
</organism>
<dbReference type="GO" id="GO:0003677">
    <property type="term" value="F:DNA binding"/>
    <property type="evidence" value="ECO:0007669"/>
    <property type="project" value="InterPro"/>
</dbReference>
<dbReference type="Gene3D" id="1.10.486.10">
    <property type="entry name" value="PCRA, domain 4"/>
    <property type="match status" value="1"/>
</dbReference>
<keyword evidence="1" id="KW-0547">Nucleotide-binding</keyword>
<keyword evidence="3" id="KW-0347">Helicase</keyword>
<dbReference type="STRING" id="550983.A4R26_26580"/>
<dbReference type="PANTHER" id="PTHR11070:SF17">
    <property type="entry name" value="DNA HELICASE IV"/>
    <property type="match status" value="1"/>
</dbReference>
<dbReference type="EMBL" id="LWBP01000203">
    <property type="protein sequence ID" value="OQP56206.1"/>
    <property type="molecule type" value="Genomic_DNA"/>
</dbReference>
<protein>
    <recommendedName>
        <fullName evidence="5">UvrD-like helicase C-terminal domain-containing protein</fullName>
    </recommendedName>
</protein>
<evidence type="ECO:0000256" key="3">
    <source>
        <dbReference type="ARBA" id="ARBA00022806"/>
    </source>
</evidence>
<dbReference type="InterPro" id="IPR000212">
    <property type="entry name" value="DNA_helicase_UvrD/REP"/>
</dbReference>
<keyword evidence="4" id="KW-0067">ATP-binding</keyword>
<feature type="domain" description="UvrD-like helicase C-terminal" evidence="5">
    <location>
        <begin position="76"/>
        <end position="187"/>
    </location>
</feature>
<dbReference type="OrthoDB" id="9787585at2"/>
<sequence>MFLSTSSPLSLITSGKLTEQQINFIKDNQRIILLFHGSLSPIWQLHTTRMDEIMSLEVLFDEFIEHNKVTFQIKQEDHNKELKEYQKLKLHIQHACSPLKLKSLLETYVTQYRVYKESDLLLGNEQVIVSTVHKAKGLEFDNVIVAECIGDNYPFFNSRTEDEIREDARTLYVAITRAKRRLCITSHTFYYTPNGDRYNKSRSPFLHGIASRFECYPVKRVSNN</sequence>
<keyword evidence="7" id="KW-1185">Reference proteome</keyword>
<dbReference type="GO" id="GO:0043138">
    <property type="term" value="F:3'-5' DNA helicase activity"/>
    <property type="evidence" value="ECO:0007669"/>
    <property type="project" value="TreeGrafter"/>
</dbReference>
<evidence type="ECO:0000256" key="1">
    <source>
        <dbReference type="ARBA" id="ARBA00022741"/>
    </source>
</evidence>
<dbReference type="Proteomes" id="UP000192276">
    <property type="component" value="Unassembled WGS sequence"/>
</dbReference>
<proteinExistence type="predicted"/>
<dbReference type="GO" id="GO:0005829">
    <property type="term" value="C:cytosol"/>
    <property type="evidence" value="ECO:0007669"/>
    <property type="project" value="TreeGrafter"/>
</dbReference>
<evidence type="ECO:0000256" key="4">
    <source>
        <dbReference type="ARBA" id="ARBA00022840"/>
    </source>
</evidence>
<evidence type="ECO:0000259" key="5">
    <source>
        <dbReference type="Pfam" id="PF13361"/>
    </source>
</evidence>
<dbReference type="GO" id="GO:0016787">
    <property type="term" value="F:hydrolase activity"/>
    <property type="evidence" value="ECO:0007669"/>
    <property type="project" value="UniProtKB-KW"/>
</dbReference>
<evidence type="ECO:0000313" key="7">
    <source>
        <dbReference type="Proteomes" id="UP000192276"/>
    </source>
</evidence>
<dbReference type="Gene3D" id="3.40.50.300">
    <property type="entry name" value="P-loop containing nucleotide triphosphate hydrolases"/>
    <property type="match status" value="1"/>
</dbReference>
<name>A0A1V9FDE8_9BACT</name>
<dbReference type="SUPFAM" id="SSF52540">
    <property type="entry name" value="P-loop containing nucleoside triphosphate hydrolases"/>
    <property type="match status" value="1"/>
</dbReference>
<comment type="caution">
    <text evidence="6">The sequence shown here is derived from an EMBL/GenBank/DDBJ whole genome shotgun (WGS) entry which is preliminary data.</text>
</comment>
<keyword evidence="2" id="KW-0378">Hydrolase</keyword>
<gene>
    <name evidence="6" type="ORF">A4R26_26580</name>
</gene>
<dbReference type="GO" id="GO:0000725">
    <property type="term" value="P:recombinational repair"/>
    <property type="evidence" value="ECO:0007669"/>
    <property type="project" value="TreeGrafter"/>
</dbReference>
<accession>A0A1V9FDE8</accession>
<dbReference type="InterPro" id="IPR027417">
    <property type="entry name" value="P-loop_NTPase"/>
</dbReference>
<dbReference type="AlphaFoldDB" id="A0A1V9FDE8"/>
<dbReference type="Pfam" id="PF13361">
    <property type="entry name" value="UvrD_C"/>
    <property type="match status" value="1"/>
</dbReference>
<evidence type="ECO:0000256" key="2">
    <source>
        <dbReference type="ARBA" id="ARBA00022801"/>
    </source>
</evidence>
<reference evidence="7" key="1">
    <citation type="submission" date="2016-04" db="EMBL/GenBank/DDBJ databases">
        <authorList>
            <person name="Chen L."/>
            <person name="Zhuang W."/>
            <person name="Wang G."/>
        </authorList>
    </citation>
    <scope>NUCLEOTIDE SEQUENCE [LARGE SCALE GENOMIC DNA]</scope>
    <source>
        <strain evidence="7">208</strain>
    </source>
</reference>
<dbReference type="GO" id="GO:0005524">
    <property type="term" value="F:ATP binding"/>
    <property type="evidence" value="ECO:0007669"/>
    <property type="project" value="UniProtKB-KW"/>
</dbReference>
<dbReference type="PANTHER" id="PTHR11070">
    <property type="entry name" value="UVRD / RECB / PCRA DNA HELICASE FAMILY MEMBER"/>
    <property type="match status" value="1"/>
</dbReference>
<dbReference type="InterPro" id="IPR014017">
    <property type="entry name" value="DNA_helicase_UvrD-like_C"/>
</dbReference>